<reference evidence="2 3" key="1">
    <citation type="submission" date="2017-12" db="EMBL/GenBank/DDBJ databases">
        <title>High-resolution comparative analysis of great ape genomes.</title>
        <authorList>
            <person name="Pollen A."/>
            <person name="Hastie A."/>
            <person name="Hormozdiari F."/>
            <person name="Dougherty M."/>
            <person name="Liu R."/>
            <person name="Chaisson M."/>
            <person name="Hoppe E."/>
            <person name="Hill C."/>
            <person name="Pang A."/>
            <person name="Hillier L."/>
            <person name="Baker C."/>
            <person name="Armstrong J."/>
            <person name="Shendure J."/>
            <person name="Paten B."/>
            <person name="Wilson R."/>
            <person name="Chao H."/>
            <person name="Schneider V."/>
            <person name="Ventura M."/>
            <person name="Kronenberg Z."/>
            <person name="Murali S."/>
            <person name="Gordon D."/>
            <person name="Cantsilieris S."/>
            <person name="Munson K."/>
            <person name="Nelson B."/>
            <person name="Raja A."/>
            <person name="Underwood J."/>
            <person name="Diekhans M."/>
            <person name="Fiddes I."/>
            <person name="Haussler D."/>
            <person name="Eichler E."/>
        </authorList>
    </citation>
    <scope>NUCLEOTIDE SEQUENCE [LARGE SCALE GENOMIC DNA]</scope>
    <source>
        <strain evidence="2">Yerkes chimp pedigree #C0471</strain>
    </source>
</reference>
<evidence type="ECO:0000313" key="3">
    <source>
        <dbReference type="Proteomes" id="UP000236370"/>
    </source>
</evidence>
<dbReference type="EMBL" id="NBAG03000567">
    <property type="protein sequence ID" value="PNI14919.1"/>
    <property type="molecule type" value="Genomic_DNA"/>
</dbReference>
<feature type="region of interest" description="Disordered" evidence="1">
    <location>
        <begin position="1"/>
        <end position="38"/>
    </location>
</feature>
<feature type="non-terminal residue" evidence="2">
    <location>
        <position position="1"/>
    </location>
</feature>
<name>A0A2J8IWN1_PANTR</name>
<organism evidence="2 3">
    <name type="scientific">Pan troglodytes</name>
    <name type="common">Chimpanzee</name>
    <dbReference type="NCBI Taxonomy" id="9598"/>
    <lineage>
        <taxon>Eukaryota</taxon>
        <taxon>Metazoa</taxon>
        <taxon>Chordata</taxon>
        <taxon>Craniata</taxon>
        <taxon>Vertebrata</taxon>
        <taxon>Euteleostomi</taxon>
        <taxon>Mammalia</taxon>
        <taxon>Eutheria</taxon>
        <taxon>Euarchontoglires</taxon>
        <taxon>Primates</taxon>
        <taxon>Haplorrhini</taxon>
        <taxon>Catarrhini</taxon>
        <taxon>Hominidae</taxon>
        <taxon>Pan</taxon>
    </lineage>
</organism>
<evidence type="ECO:0000313" key="2">
    <source>
        <dbReference type="EMBL" id="PNI14919.1"/>
    </source>
</evidence>
<feature type="compositionally biased region" description="Basic and acidic residues" evidence="1">
    <location>
        <begin position="1"/>
        <end position="10"/>
    </location>
</feature>
<evidence type="ECO:0000256" key="1">
    <source>
        <dbReference type="SAM" id="MobiDB-lite"/>
    </source>
</evidence>
<comment type="caution">
    <text evidence="2">The sequence shown here is derived from an EMBL/GenBank/DDBJ whole genome shotgun (WGS) entry which is preliminary data.</text>
</comment>
<accession>A0A2J8IWN1</accession>
<dbReference type="AlphaFoldDB" id="A0A2J8IWN1"/>
<sequence length="50" mass="5422">DFDEFERQLNENKQASSPAPLRDDPGVRPLSPRGGPGASLLCLLWLPSSS</sequence>
<protein>
    <submittedName>
        <fullName evidence="2">U2AF2 isoform 6</fullName>
    </submittedName>
</protein>
<proteinExistence type="predicted"/>
<dbReference type="Proteomes" id="UP000236370">
    <property type="component" value="Unassembled WGS sequence"/>
</dbReference>
<gene>
    <name evidence="2" type="ORF">CK820_G0052414</name>
</gene>